<evidence type="ECO:0000256" key="10">
    <source>
        <dbReference type="RuleBase" id="RU368035"/>
    </source>
</evidence>
<feature type="transmembrane region" description="Helical" evidence="10">
    <location>
        <begin position="351"/>
        <end position="370"/>
    </location>
</feature>
<evidence type="ECO:0000256" key="3">
    <source>
        <dbReference type="ARBA" id="ARBA00006366"/>
    </source>
</evidence>
<feature type="transmembrane region" description="Helical" evidence="10">
    <location>
        <begin position="73"/>
        <end position="93"/>
    </location>
</feature>
<evidence type="ECO:0000256" key="6">
    <source>
        <dbReference type="ARBA" id="ARBA00022692"/>
    </source>
</evidence>
<keyword evidence="5 10" id="KW-1003">Cell membrane</keyword>
<feature type="transmembrane region" description="Helical" evidence="10">
    <location>
        <begin position="141"/>
        <end position="161"/>
    </location>
</feature>
<comment type="catalytic activity">
    <reaction evidence="1 10">
        <text>riboflavin(in) = riboflavin(out)</text>
        <dbReference type="Rhea" id="RHEA:35015"/>
        <dbReference type="ChEBI" id="CHEBI:57986"/>
    </reaction>
</comment>
<keyword evidence="12" id="KW-1185">Reference proteome</keyword>
<evidence type="ECO:0000256" key="8">
    <source>
        <dbReference type="ARBA" id="ARBA00023136"/>
    </source>
</evidence>
<dbReference type="Pfam" id="PF06237">
    <property type="entry name" value="SLC52_ribofla_tr"/>
    <property type="match status" value="1"/>
</dbReference>
<feature type="transmembrane region" description="Helical" evidence="10">
    <location>
        <begin position="390"/>
        <end position="412"/>
    </location>
</feature>
<keyword evidence="6 10" id="KW-0812">Transmembrane</keyword>
<gene>
    <name evidence="11" type="ORF">AOXY_G24051</name>
</gene>
<dbReference type="EMBL" id="JAGXEW010000025">
    <property type="protein sequence ID" value="KAK1157871.1"/>
    <property type="molecule type" value="Genomic_DNA"/>
</dbReference>
<dbReference type="InterPro" id="IPR009357">
    <property type="entry name" value="Riboflavin_transptr"/>
</dbReference>
<evidence type="ECO:0000256" key="5">
    <source>
        <dbReference type="ARBA" id="ARBA00022475"/>
    </source>
</evidence>
<evidence type="ECO:0000256" key="9">
    <source>
        <dbReference type="ARBA" id="ARBA00023180"/>
    </source>
</evidence>
<dbReference type="GO" id="GO:0005886">
    <property type="term" value="C:plasma membrane"/>
    <property type="evidence" value="ECO:0007669"/>
    <property type="project" value="UniProtKB-SubCell"/>
</dbReference>
<evidence type="ECO:0000313" key="12">
    <source>
        <dbReference type="Proteomes" id="UP001230051"/>
    </source>
</evidence>
<keyword evidence="9" id="KW-0325">Glycoprotein</keyword>
<feature type="transmembrane region" description="Helical" evidence="10">
    <location>
        <begin position="292"/>
        <end position="312"/>
    </location>
</feature>
<keyword evidence="8 10" id="KW-0472">Membrane</keyword>
<dbReference type="GO" id="GO:0032217">
    <property type="term" value="F:riboflavin transmembrane transporter activity"/>
    <property type="evidence" value="ECO:0007669"/>
    <property type="project" value="UniProtKB-UniRule"/>
</dbReference>
<dbReference type="Proteomes" id="UP001230051">
    <property type="component" value="Unassembled WGS sequence"/>
</dbReference>
<accession>A0AAD8CW88</accession>
<reference evidence="11" key="1">
    <citation type="submission" date="2022-02" db="EMBL/GenBank/DDBJ databases">
        <title>Atlantic sturgeon de novo genome assembly.</title>
        <authorList>
            <person name="Stock M."/>
            <person name="Klopp C."/>
            <person name="Guiguen Y."/>
            <person name="Cabau C."/>
            <person name="Parinello H."/>
            <person name="Santidrian Yebra-Pimentel E."/>
            <person name="Kuhl H."/>
            <person name="Dirks R.P."/>
            <person name="Guessner J."/>
            <person name="Wuertz S."/>
            <person name="Du K."/>
            <person name="Schartl M."/>
        </authorList>
    </citation>
    <scope>NUCLEOTIDE SEQUENCE</scope>
    <source>
        <strain evidence="11">STURGEONOMICS-FGT-2020</strain>
        <tissue evidence="11">Whole blood</tissue>
    </source>
</reference>
<comment type="caution">
    <text evidence="11">The sequence shown here is derived from an EMBL/GenBank/DDBJ whole genome shotgun (WGS) entry which is preliminary data.</text>
</comment>
<dbReference type="AlphaFoldDB" id="A0AAD8CW88"/>
<evidence type="ECO:0000256" key="4">
    <source>
        <dbReference type="ARBA" id="ARBA00022448"/>
    </source>
</evidence>
<keyword evidence="4 10" id="KW-0813">Transport</keyword>
<protein>
    <recommendedName>
        <fullName evidence="10">Riboflavin transporter</fullName>
    </recommendedName>
</protein>
<feature type="transmembrane region" description="Helical" evidence="10">
    <location>
        <begin position="38"/>
        <end position="61"/>
    </location>
</feature>
<name>A0AAD8CW88_ACIOX</name>
<feature type="transmembrane region" description="Helical" evidence="10">
    <location>
        <begin position="204"/>
        <end position="223"/>
    </location>
</feature>
<sequence length="460" mass="49902">MSLLVHLLACAFGIGSWVAINGLWVELPLIVNELPEGWYLPSYLTVIIQLANVGPLLVTLMYKFCPGRLKAVVVIYMILSIGTVSCFLLAFFWKETTVVAGELHSTAFLIITFFLSLLDCTSSVTFLPFMMQLPAQYLTTYFIGEGLSGFIPGLVALGQGVGMTKCVNITQRWDNMTETNTTSSQTGHYTTESQYQPANFSTEIFFFFLAGMMGLSLGAFVFLTRIPRNFERSCEHLVADQVVYTASSGLDSSGKDPAGETESNDLTISVNLQKQEASTLPSKAKYSGKQFAFMYFLVAWVNSLTNGVLPSVQTYSCMPYGNTVYHLSAALGSMANPVACIIAMFFPNRSLLLLGGLSLAGTGFGAYNMAMAAMSPCPLLQNSLGGGVLIVLSWIFFVGTLSYVKVMVGLILRDKSHSALVWCGVAVQMGSMVGALAMFPLINVYYLFKSGDSCNTNCSV</sequence>
<comment type="similarity">
    <text evidence="3 10">Belongs to the riboflavin transporter family.</text>
</comment>
<evidence type="ECO:0000256" key="7">
    <source>
        <dbReference type="ARBA" id="ARBA00022989"/>
    </source>
</evidence>
<evidence type="ECO:0000256" key="2">
    <source>
        <dbReference type="ARBA" id="ARBA00004651"/>
    </source>
</evidence>
<keyword evidence="7 10" id="KW-1133">Transmembrane helix</keyword>
<dbReference type="PANTHER" id="PTHR12929:SF4">
    <property type="entry name" value="SOLUTE CARRIER FAMILY 52, RIBOFLAVIN TRANSPORTER, MEMBER 3"/>
    <property type="match status" value="1"/>
</dbReference>
<feature type="transmembrane region" description="Helical" evidence="10">
    <location>
        <begin position="105"/>
        <end position="129"/>
    </location>
</feature>
<feature type="transmembrane region" description="Helical" evidence="10">
    <location>
        <begin position="419"/>
        <end position="448"/>
    </location>
</feature>
<comment type="subcellular location">
    <subcellularLocation>
        <location evidence="2 10">Cell membrane</location>
        <topology evidence="2 10">Multi-pass membrane protein</topology>
    </subcellularLocation>
</comment>
<feature type="transmembrane region" description="Helical" evidence="10">
    <location>
        <begin position="324"/>
        <end position="346"/>
    </location>
</feature>
<comment type="function">
    <text evidence="10">Plasma membrane transporter mediating the uptake by cells of the water soluble vitamin B2/riboflavin that plays a key role in biochemical oxidation-reduction reactions of the carbohydrate, lipid, and amino acid metabolism.</text>
</comment>
<dbReference type="PANTHER" id="PTHR12929">
    <property type="entry name" value="SOLUTE CARRIER FAMILY 52"/>
    <property type="match status" value="1"/>
</dbReference>
<evidence type="ECO:0000313" key="11">
    <source>
        <dbReference type="EMBL" id="KAK1157871.1"/>
    </source>
</evidence>
<evidence type="ECO:0000256" key="1">
    <source>
        <dbReference type="ARBA" id="ARBA00000215"/>
    </source>
</evidence>
<proteinExistence type="inferred from homology"/>
<organism evidence="11 12">
    <name type="scientific">Acipenser oxyrinchus oxyrinchus</name>
    <dbReference type="NCBI Taxonomy" id="40147"/>
    <lineage>
        <taxon>Eukaryota</taxon>
        <taxon>Metazoa</taxon>
        <taxon>Chordata</taxon>
        <taxon>Craniata</taxon>
        <taxon>Vertebrata</taxon>
        <taxon>Euteleostomi</taxon>
        <taxon>Actinopterygii</taxon>
        <taxon>Chondrostei</taxon>
        <taxon>Acipenseriformes</taxon>
        <taxon>Acipenseridae</taxon>
        <taxon>Acipenser</taxon>
    </lineage>
</organism>